<dbReference type="OrthoDB" id="9799319at2"/>
<dbReference type="InterPro" id="IPR018060">
    <property type="entry name" value="HTH_AraC"/>
</dbReference>
<proteinExistence type="predicted"/>
<dbReference type="RefSeq" id="WP_080159097.1">
    <property type="nucleotide sequence ID" value="NZ_FUZI01000014.1"/>
</dbReference>
<organism evidence="2 3">
    <name type="scientific">Photobacterium piscicola</name>
    <dbReference type="NCBI Taxonomy" id="1378299"/>
    <lineage>
        <taxon>Bacteria</taxon>
        <taxon>Pseudomonadati</taxon>
        <taxon>Pseudomonadota</taxon>
        <taxon>Gammaproteobacteria</taxon>
        <taxon>Vibrionales</taxon>
        <taxon>Vibrionaceae</taxon>
        <taxon>Photobacterium</taxon>
    </lineage>
</organism>
<protein>
    <submittedName>
        <fullName evidence="2">Transcriptional activator FtrA</fullName>
    </submittedName>
</protein>
<evidence type="ECO:0000313" key="2">
    <source>
        <dbReference type="EMBL" id="SKC34188.1"/>
    </source>
</evidence>
<dbReference type="AlphaFoldDB" id="A0A1T5I4Z1"/>
<evidence type="ECO:0000259" key="1">
    <source>
        <dbReference type="PROSITE" id="PS01124"/>
    </source>
</evidence>
<feature type="domain" description="HTH araC/xylS-type" evidence="1">
    <location>
        <begin position="200"/>
        <end position="299"/>
    </location>
</feature>
<gene>
    <name evidence="2" type="ORF">CZ809_03800</name>
</gene>
<evidence type="ECO:0000313" key="3">
    <source>
        <dbReference type="Proteomes" id="UP000189966"/>
    </source>
</evidence>
<dbReference type="GO" id="GO:0043565">
    <property type="term" value="F:sequence-specific DNA binding"/>
    <property type="evidence" value="ECO:0007669"/>
    <property type="project" value="InterPro"/>
</dbReference>
<reference evidence="2 3" key="1">
    <citation type="submission" date="2017-02" db="EMBL/GenBank/DDBJ databases">
        <authorList>
            <person name="Peterson S.W."/>
        </authorList>
    </citation>
    <scope>NUCLEOTIDE SEQUENCE [LARGE SCALE GENOMIC DNA]</scope>
    <source>
        <strain evidence="3">type strain: NCCB 100098</strain>
    </source>
</reference>
<dbReference type="PROSITE" id="PS01124">
    <property type="entry name" value="HTH_ARAC_FAMILY_2"/>
    <property type="match status" value="1"/>
</dbReference>
<dbReference type="GO" id="GO:0003700">
    <property type="term" value="F:DNA-binding transcription factor activity"/>
    <property type="evidence" value="ECO:0007669"/>
    <property type="project" value="InterPro"/>
</dbReference>
<dbReference type="Proteomes" id="UP000189966">
    <property type="component" value="Unassembled WGS sequence"/>
</dbReference>
<sequence>MKKLDVLLDADKKKWDVFIRELEFKCINDFMGSISDSSIQMHEFNCGSKLVNIHSSPYISQLKFTGNTNNTFFIVNSISSLLYSGSGSHAFSQNGTSVFLPSNNQFNIESKTKRRSLSLFLNRQNIASSNDYYILDQFLWKKSDRLESGSIIDNTIQQLYHPHSDLFLERTFSLISNLVSYEIEKIKNNTKKVEQINFINDLYQIINDGFKNQDFNLSFIARKMGVSERTIQNKSLLYGIKLYAHIQQKRVRYLKLLIDTQPSFNNEYLAIKSGFNSIATANRVFMSEFGFSISFYRKSSRHI</sequence>
<accession>A0A1T5I4Z1</accession>
<dbReference type="Gene3D" id="1.10.10.60">
    <property type="entry name" value="Homeodomain-like"/>
    <property type="match status" value="1"/>
</dbReference>
<dbReference type="SMART" id="SM00342">
    <property type="entry name" value="HTH_ARAC"/>
    <property type="match status" value="1"/>
</dbReference>
<name>A0A1T5I4Z1_9GAMM</name>
<dbReference type="EMBL" id="FUZI01000014">
    <property type="protein sequence ID" value="SKC34188.1"/>
    <property type="molecule type" value="Genomic_DNA"/>
</dbReference>